<keyword evidence="8" id="KW-0813">Transport</keyword>
<proteinExistence type="predicted"/>
<dbReference type="PANTHER" id="PTHR10217:SF435">
    <property type="entry name" value="POTASSIUM VOLTAGE-GATED CHANNEL PROTEIN EAG"/>
    <property type="match status" value="1"/>
</dbReference>
<keyword evidence="4 6" id="KW-0472">Membrane</keyword>
<evidence type="ECO:0000256" key="1">
    <source>
        <dbReference type="ARBA" id="ARBA00004141"/>
    </source>
</evidence>
<feature type="compositionally biased region" description="Acidic residues" evidence="5">
    <location>
        <begin position="713"/>
        <end position="722"/>
    </location>
</feature>
<evidence type="ECO:0000256" key="5">
    <source>
        <dbReference type="SAM" id="MobiDB-lite"/>
    </source>
</evidence>
<dbReference type="InterPro" id="IPR050818">
    <property type="entry name" value="KCNH_animal-type"/>
</dbReference>
<dbReference type="GO" id="GO:0034220">
    <property type="term" value="P:monoatomic ion transmembrane transport"/>
    <property type="evidence" value="ECO:0007669"/>
    <property type="project" value="UniProtKB-KW"/>
</dbReference>
<feature type="transmembrane region" description="Helical" evidence="6">
    <location>
        <begin position="73"/>
        <end position="94"/>
    </location>
</feature>
<gene>
    <name evidence="8" type="ORF">SO694_00135020</name>
</gene>
<dbReference type="PANTHER" id="PTHR10217">
    <property type="entry name" value="VOLTAGE AND LIGAND GATED POTASSIUM CHANNEL"/>
    <property type="match status" value="1"/>
</dbReference>
<feature type="transmembrane region" description="Helical" evidence="6">
    <location>
        <begin position="200"/>
        <end position="224"/>
    </location>
</feature>
<feature type="transmembrane region" description="Helical" evidence="6">
    <location>
        <begin position="145"/>
        <end position="171"/>
    </location>
</feature>
<name>A0ABR1GG39_AURAN</name>
<comment type="caution">
    <text evidence="8">The sequence shown here is derived from an EMBL/GenBank/DDBJ whole genome shotgun (WGS) entry which is preliminary data.</text>
</comment>
<feature type="region of interest" description="Disordered" evidence="5">
    <location>
        <begin position="587"/>
        <end position="655"/>
    </location>
</feature>
<dbReference type="Gene3D" id="1.10.287.70">
    <property type="match status" value="1"/>
</dbReference>
<evidence type="ECO:0000256" key="2">
    <source>
        <dbReference type="ARBA" id="ARBA00022692"/>
    </source>
</evidence>
<dbReference type="InterPro" id="IPR005821">
    <property type="entry name" value="Ion_trans_dom"/>
</dbReference>
<dbReference type="SUPFAM" id="SSF51206">
    <property type="entry name" value="cAMP-binding domain-like"/>
    <property type="match status" value="1"/>
</dbReference>
<dbReference type="SUPFAM" id="SSF81324">
    <property type="entry name" value="Voltage-gated potassium channels"/>
    <property type="match status" value="1"/>
</dbReference>
<keyword evidence="9" id="KW-1185">Reference proteome</keyword>
<dbReference type="InterPro" id="IPR003938">
    <property type="entry name" value="K_chnl_volt-dep_EAG/ELK/ERG"/>
</dbReference>
<dbReference type="Proteomes" id="UP001363151">
    <property type="component" value="Unassembled WGS sequence"/>
</dbReference>
<dbReference type="PRINTS" id="PR01463">
    <property type="entry name" value="EAGCHANLFMLY"/>
</dbReference>
<dbReference type="EMBL" id="JBBJCI010000014">
    <property type="protein sequence ID" value="KAK7254860.1"/>
    <property type="molecule type" value="Genomic_DNA"/>
</dbReference>
<keyword evidence="8" id="KW-0407">Ion channel</keyword>
<evidence type="ECO:0000256" key="3">
    <source>
        <dbReference type="ARBA" id="ARBA00022989"/>
    </source>
</evidence>
<evidence type="ECO:0000256" key="4">
    <source>
        <dbReference type="ARBA" id="ARBA00023136"/>
    </source>
</evidence>
<feature type="transmembrane region" description="Helical" evidence="6">
    <location>
        <begin position="301"/>
        <end position="322"/>
    </location>
</feature>
<feature type="domain" description="Ion transport" evidence="7">
    <location>
        <begin position="69"/>
        <end position="332"/>
    </location>
</feature>
<feature type="compositionally biased region" description="Basic and acidic residues" evidence="5">
    <location>
        <begin position="18"/>
        <end position="27"/>
    </location>
</feature>
<organism evidence="8 9">
    <name type="scientific">Aureococcus anophagefferens</name>
    <name type="common">Harmful bloom alga</name>
    <dbReference type="NCBI Taxonomy" id="44056"/>
    <lineage>
        <taxon>Eukaryota</taxon>
        <taxon>Sar</taxon>
        <taxon>Stramenopiles</taxon>
        <taxon>Ochrophyta</taxon>
        <taxon>Pelagophyceae</taxon>
        <taxon>Pelagomonadales</taxon>
        <taxon>Pelagomonadaceae</taxon>
        <taxon>Aureococcus</taxon>
    </lineage>
</organism>
<sequence>MAKVVVSPWGVTSKHKYAASEEGKEEQAPSDGGALKPSAELIAEVERVRVRLKNSGDRWVLDPSTKHYRRWDFMTFTALVFTAVVTPVEVGFFTEIRFDALFFVNRFVDAIFISDIFIQFVLAYPDPNRGNILIKSSPMIVRRYLRTWFFIDFVSSVPFDALAMIPSATFLSQFKPLRLVRLLKLARVAKLKRILARWEAYAVFAVSYATLSVLKLSAMLAVFAHWSACLWGLAANPSFVGEDAWSWIRKRRKYMVDDLGKPTFKAGNAFHKYAASLYFSIYTMIGLGYGDVTATTHSETIVVVLIMVSSAIFWAFMIGNFCNVVQTMDAQETSYRQRMDDLNYMMEDRKFPLGLRNRCRMYLVNSKEHQRTAGYGRIEDLFSTELKGEVAATNNERWLKSIWYMSDLSYDFVIELSHNIDSMMFAPAEPINVLDSLFIIQSGIAARKGRVLPKGSVWGCDFILEDANLIDRVCAAALSYASVAYLTRDDVFQILAEPSFGDERRAVARASRFYRLKALLIVAAQEILSDQGITRKRRGYALGTTAVARRSTVQIGTKTIKKAERPINSQRMSMRFSETDGAVQMHLPAALPPPLGGSPAPGGGDDRKRPSPYQGSPFGRDSAASLSSTPATSPRRASLDAAPPASAPAEDVRRLQASVDRLEGLRRRSSTRKMSTEESAAIQALIFDKDREARKSGARLDAVDPADFPAEPIGEETAVEEL</sequence>
<keyword evidence="3 6" id="KW-1133">Transmembrane helix</keyword>
<feature type="transmembrane region" description="Helical" evidence="6">
    <location>
        <begin position="269"/>
        <end position="289"/>
    </location>
</feature>
<feature type="transmembrane region" description="Helical" evidence="6">
    <location>
        <begin position="106"/>
        <end position="125"/>
    </location>
</feature>
<feature type="region of interest" description="Disordered" evidence="5">
    <location>
        <begin position="15"/>
        <end position="35"/>
    </location>
</feature>
<evidence type="ECO:0000313" key="8">
    <source>
        <dbReference type="EMBL" id="KAK7254860.1"/>
    </source>
</evidence>
<feature type="region of interest" description="Disordered" evidence="5">
    <location>
        <begin position="698"/>
        <end position="722"/>
    </location>
</feature>
<comment type="subcellular location">
    <subcellularLocation>
        <location evidence="1">Membrane</location>
        <topology evidence="1">Multi-pass membrane protein</topology>
    </subcellularLocation>
</comment>
<evidence type="ECO:0000259" key="7">
    <source>
        <dbReference type="Pfam" id="PF00520"/>
    </source>
</evidence>
<evidence type="ECO:0000313" key="9">
    <source>
        <dbReference type="Proteomes" id="UP001363151"/>
    </source>
</evidence>
<dbReference type="Gene3D" id="1.10.287.630">
    <property type="entry name" value="Helix hairpin bin"/>
    <property type="match status" value="1"/>
</dbReference>
<accession>A0ABR1GG39</accession>
<feature type="compositionally biased region" description="Low complexity" evidence="5">
    <location>
        <begin position="622"/>
        <end position="649"/>
    </location>
</feature>
<dbReference type="InterPro" id="IPR018490">
    <property type="entry name" value="cNMP-bd_dom_sf"/>
</dbReference>
<dbReference type="Pfam" id="PF00520">
    <property type="entry name" value="Ion_trans"/>
    <property type="match status" value="1"/>
</dbReference>
<keyword evidence="2 6" id="KW-0812">Transmembrane</keyword>
<keyword evidence="8" id="KW-0406">Ion transport</keyword>
<protein>
    <submittedName>
        <fullName evidence="8">Voltage-gated potassium channel</fullName>
    </submittedName>
</protein>
<evidence type="ECO:0000256" key="6">
    <source>
        <dbReference type="SAM" id="Phobius"/>
    </source>
</evidence>
<reference evidence="8 9" key="1">
    <citation type="submission" date="2024-03" db="EMBL/GenBank/DDBJ databases">
        <title>Aureococcus anophagefferens CCMP1851 and Kratosvirus quantuckense: Draft genome of a second virus-susceptible host strain in the model system.</title>
        <authorList>
            <person name="Chase E."/>
            <person name="Truchon A.R."/>
            <person name="Schepens W."/>
            <person name="Wilhelm S.W."/>
        </authorList>
    </citation>
    <scope>NUCLEOTIDE SEQUENCE [LARGE SCALE GENOMIC DNA]</scope>
    <source>
        <strain evidence="8 9">CCMP1851</strain>
    </source>
</reference>